<protein>
    <submittedName>
        <fullName evidence="1">Uncharacterized protein</fullName>
    </submittedName>
</protein>
<dbReference type="Proteomes" id="UP000266861">
    <property type="component" value="Unassembled WGS sequence"/>
</dbReference>
<keyword evidence="2" id="KW-1185">Reference proteome</keyword>
<comment type="caution">
    <text evidence="1">The sequence shown here is derived from an EMBL/GenBank/DDBJ whole genome shotgun (WGS) entry which is preliminary data.</text>
</comment>
<accession>A0A397HZD6</accession>
<sequence>MIAVAGPEDTKWLSMEIIWIVGSDHKAKLSRLFKANMIAPYFYSLTLQIPHHHIRILNLRTGHKNYGCSCNQLLFFNNIKIFTVYTKATHLPSSLQSQCSLQLKVEKNNDKADYDEKKLIVIRKRKIGAILAFSREKQKKKAEGSNYQIQNRKKY</sequence>
<proteinExistence type="predicted"/>
<dbReference type="EMBL" id="PQFF01000268">
    <property type="protein sequence ID" value="RHZ68671.1"/>
    <property type="molecule type" value="Genomic_DNA"/>
</dbReference>
<organism evidence="1 2">
    <name type="scientific">Diversispora epigaea</name>
    <dbReference type="NCBI Taxonomy" id="1348612"/>
    <lineage>
        <taxon>Eukaryota</taxon>
        <taxon>Fungi</taxon>
        <taxon>Fungi incertae sedis</taxon>
        <taxon>Mucoromycota</taxon>
        <taxon>Glomeromycotina</taxon>
        <taxon>Glomeromycetes</taxon>
        <taxon>Diversisporales</taxon>
        <taxon>Diversisporaceae</taxon>
        <taxon>Diversispora</taxon>
    </lineage>
</organism>
<name>A0A397HZD6_9GLOM</name>
<dbReference type="AlphaFoldDB" id="A0A397HZD6"/>
<reference evidence="1 2" key="1">
    <citation type="submission" date="2018-08" db="EMBL/GenBank/DDBJ databases">
        <title>Genome and evolution of the arbuscular mycorrhizal fungus Diversispora epigaea (formerly Glomus versiforme) and its bacterial endosymbionts.</title>
        <authorList>
            <person name="Sun X."/>
            <person name="Fei Z."/>
            <person name="Harrison M."/>
        </authorList>
    </citation>
    <scope>NUCLEOTIDE SEQUENCE [LARGE SCALE GENOMIC DNA]</scope>
    <source>
        <strain evidence="1 2">IT104</strain>
    </source>
</reference>
<gene>
    <name evidence="1" type="ORF">Glove_294g165</name>
</gene>
<evidence type="ECO:0000313" key="2">
    <source>
        <dbReference type="Proteomes" id="UP000266861"/>
    </source>
</evidence>
<evidence type="ECO:0000313" key="1">
    <source>
        <dbReference type="EMBL" id="RHZ68671.1"/>
    </source>
</evidence>